<dbReference type="Proteomes" id="UP000022910">
    <property type="component" value="Unassembled WGS sequence"/>
</dbReference>
<accession>A0A015JYC6</accession>
<protein>
    <submittedName>
        <fullName evidence="2">Uncharacterized protein</fullName>
    </submittedName>
</protein>
<evidence type="ECO:0000313" key="3">
    <source>
        <dbReference type="Proteomes" id="UP000022910"/>
    </source>
</evidence>
<feature type="region of interest" description="Disordered" evidence="1">
    <location>
        <begin position="40"/>
        <end position="61"/>
    </location>
</feature>
<gene>
    <name evidence="2" type="ORF">RirG_183170</name>
</gene>
<dbReference type="AlphaFoldDB" id="A0A015JYC6"/>
<proteinExistence type="predicted"/>
<evidence type="ECO:0000313" key="2">
    <source>
        <dbReference type="EMBL" id="EXX60079.1"/>
    </source>
</evidence>
<organism evidence="2 3">
    <name type="scientific">Rhizophagus irregularis (strain DAOM 197198w)</name>
    <name type="common">Glomus intraradices</name>
    <dbReference type="NCBI Taxonomy" id="1432141"/>
    <lineage>
        <taxon>Eukaryota</taxon>
        <taxon>Fungi</taxon>
        <taxon>Fungi incertae sedis</taxon>
        <taxon>Mucoromycota</taxon>
        <taxon>Glomeromycotina</taxon>
        <taxon>Glomeromycetes</taxon>
        <taxon>Glomerales</taxon>
        <taxon>Glomeraceae</taxon>
        <taxon>Rhizophagus</taxon>
    </lineage>
</organism>
<name>A0A015JYC6_RHIIW</name>
<reference evidence="2 3" key="1">
    <citation type="submission" date="2014-02" db="EMBL/GenBank/DDBJ databases">
        <title>Single nucleus genome sequencing reveals high similarity among nuclei of an endomycorrhizal fungus.</title>
        <authorList>
            <person name="Lin K."/>
            <person name="Geurts R."/>
            <person name="Zhang Z."/>
            <person name="Limpens E."/>
            <person name="Saunders D.G."/>
            <person name="Mu D."/>
            <person name="Pang E."/>
            <person name="Cao H."/>
            <person name="Cha H."/>
            <person name="Lin T."/>
            <person name="Zhou Q."/>
            <person name="Shang Y."/>
            <person name="Li Y."/>
            <person name="Ivanov S."/>
            <person name="Sharma T."/>
            <person name="Velzen R.V."/>
            <person name="Ruijter N.D."/>
            <person name="Aanen D.K."/>
            <person name="Win J."/>
            <person name="Kamoun S."/>
            <person name="Bisseling T."/>
            <person name="Huang S."/>
        </authorList>
    </citation>
    <scope>NUCLEOTIDE SEQUENCE [LARGE SCALE GENOMIC DNA]</scope>
    <source>
        <strain evidence="3">DAOM197198w</strain>
    </source>
</reference>
<evidence type="ECO:0000256" key="1">
    <source>
        <dbReference type="SAM" id="MobiDB-lite"/>
    </source>
</evidence>
<dbReference type="OrthoDB" id="2331161at2759"/>
<sequence length="88" mass="9921">MTDKYKKGTGNKELSWEGIYKEFSTKFWLKPDLRNHQLFEDSPPVSRPVTPASSRPVTSTLPSFSQNANVITVTINYGAKGKSLEKDE</sequence>
<keyword evidence="3" id="KW-1185">Reference proteome</keyword>
<dbReference type="EMBL" id="JEMT01026045">
    <property type="protein sequence ID" value="EXX60079.1"/>
    <property type="molecule type" value="Genomic_DNA"/>
</dbReference>
<dbReference type="HOGENOM" id="CLU_161093_0_0_1"/>
<feature type="compositionally biased region" description="Polar residues" evidence="1">
    <location>
        <begin position="51"/>
        <end position="61"/>
    </location>
</feature>
<comment type="caution">
    <text evidence="2">The sequence shown here is derived from an EMBL/GenBank/DDBJ whole genome shotgun (WGS) entry which is preliminary data.</text>
</comment>